<feature type="transmembrane region" description="Helical" evidence="1">
    <location>
        <begin position="27"/>
        <end position="47"/>
    </location>
</feature>
<sequence>MKKNIINLLINREDYQKYENLFERLKLTATILTIILAILFTYFYISIKNKFNIYEKMNLQKKTYLQMLTNRRGDEAKINYIEKKYSDLKNFLKDDASSVTYFEILSDSIKNSSESARLKSLEVDKTRNTSFTITFSVFEKMMDFLKFAESEVFLNNFENISLKNLIIVGDNKSQENYELSFTGKFIPVKPENNEK</sequence>
<gene>
    <name evidence="2" type="ORF">UR56_C0026G0003</name>
</gene>
<dbReference type="EMBL" id="LBPR01000026">
    <property type="protein sequence ID" value="KKP60295.1"/>
    <property type="molecule type" value="Genomic_DNA"/>
</dbReference>
<dbReference type="STRING" id="1618484.UR56_C0026G0003"/>
<name>A0A0G0DA69_9BACT</name>
<proteinExistence type="predicted"/>
<evidence type="ECO:0000313" key="2">
    <source>
        <dbReference type="EMBL" id="KKP60295.1"/>
    </source>
</evidence>
<reference evidence="2 3" key="1">
    <citation type="journal article" date="2015" name="Nature">
        <title>rRNA introns, odd ribosomes, and small enigmatic genomes across a large radiation of phyla.</title>
        <authorList>
            <person name="Brown C.T."/>
            <person name="Hug L.A."/>
            <person name="Thomas B.C."/>
            <person name="Sharon I."/>
            <person name="Castelle C.J."/>
            <person name="Singh A."/>
            <person name="Wilkins M.J."/>
            <person name="Williams K.H."/>
            <person name="Banfield J.F."/>
        </authorList>
    </citation>
    <scope>NUCLEOTIDE SEQUENCE [LARGE SCALE GENOMIC DNA]</scope>
</reference>
<organism evidence="2 3">
    <name type="scientific">Candidatus Roizmanbacteria bacterium GW2011_GWC2_34_23</name>
    <dbReference type="NCBI Taxonomy" id="1618484"/>
    <lineage>
        <taxon>Bacteria</taxon>
        <taxon>Candidatus Roizmaniibacteriota</taxon>
    </lineage>
</organism>
<keyword evidence="1" id="KW-1133">Transmembrane helix</keyword>
<dbReference type="Proteomes" id="UP000034004">
    <property type="component" value="Unassembled WGS sequence"/>
</dbReference>
<comment type="caution">
    <text evidence="2">The sequence shown here is derived from an EMBL/GenBank/DDBJ whole genome shotgun (WGS) entry which is preliminary data.</text>
</comment>
<evidence type="ECO:0000313" key="3">
    <source>
        <dbReference type="Proteomes" id="UP000034004"/>
    </source>
</evidence>
<dbReference type="AlphaFoldDB" id="A0A0G0DA69"/>
<keyword evidence="1" id="KW-0472">Membrane</keyword>
<protein>
    <submittedName>
        <fullName evidence="2">Uncharacterized protein</fullName>
    </submittedName>
</protein>
<keyword evidence="1" id="KW-0812">Transmembrane</keyword>
<evidence type="ECO:0000256" key="1">
    <source>
        <dbReference type="SAM" id="Phobius"/>
    </source>
</evidence>
<accession>A0A0G0DA69</accession>